<protein>
    <submittedName>
        <fullName evidence="1">Uncharacterized protein</fullName>
    </submittedName>
</protein>
<comment type="caution">
    <text evidence="1">The sequence shown here is derived from an EMBL/GenBank/DDBJ whole genome shotgun (WGS) entry which is preliminary data.</text>
</comment>
<gene>
    <name evidence="1" type="ORF">PA7_44340</name>
</gene>
<organism evidence="1 2">
    <name type="scientific">Pseudonocardia asaccharolytica DSM 44247 = NBRC 16224</name>
    <dbReference type="NCBI Taxonomy" id="1123024"/>
    <lineage>
        <taxon>Bacteria</taxon>
        <taxon>Bacillati</taxon>
        <taxon>Actinomycetota</taxon>
        <taxon>Actinomycetes</taxon>
        <taxon>Pseudonocardiales</taxon>
        <taxon>Pseudonocardiaceae</taxon>
        <taxon>Pseudonocardia</taxon>
    </lineage>
</organism>
<proteinExistence type="predicted"/>
<keyword evidence="2" id="KW-1185">Reference proteome</keyword>
<evidence type="ECO:0000313" key="2">
    <source>
        <dbReference type="Proteomes" id="UP000321328"/>
    </source>
</evidence>
<dbReference type="STRING" id="1123024.GCA_000423625_01783"/>
<evidence type="ECO:0000313" key="1">
    <source>
        <dbReference type="EMBL" id="GEL20597.1"/>
    </source>
</evidence>
<sequence>MPAWLVALLLFGLCYAAAWRYGVDSRDGQDWWIRRGPAPPVGQAARRAHSPSRDLAVLRRAVRRIAAEAPAPERLIRRPTTLAPLRWRWPGPGRRSADGYRCSIDTD</sequence>
<dbReference type="AlphaFoldDB" id="A0A511D7K6"/>
<dbReference type="EMBL" id="BJVI01000079">
    <property type="protein sequence ID" value="GEL20597.1"/>
    <property type="molecule type" value="Genomic_DNA"/>
</dbReference>
<reference evidence="1 2" key="1">
    <citation type="submission" date="2019-07" db="EMBL/GenBank/DDBJ databases">
        <title>Whole genome shotgun sequence of Pseudonocardia asaccharolytica NBRC 16224.</title>
        <authorList>
            <person name="Hosoyama A."/>
            <person name="Uohara A."/>
            <person name="Ohji S."/>
            <person name="Ichikawa N."/>
        </authorList>
    </citation>
    <scope>NUCLEOTIDE SEQUENCE [LARGE SCALE GENOMIC DNA]</scope>
    <source>
        <strain evidence="1 2">NBRC 16224</strain>
    </source>
</reference>
<dbReference type="Proteomes" id="UP000321328">
    <property type="component" value="Unassembled WGS sequence"/>
</dbReference>
<name>A0A511D7K6_9PSEU</name>
<accession>A0A511D7K6</accession>